<accession>A0A370HHC5</accession>
<sequence length="248" mass="26270">MDLVRITVAAAFVTAALPAMAADLDDLLPPAPVLDEEAPASWYLRGDIGAVRRETREADIFAAPFVGRFTQDGIADSGLVGAGIGYRFSPMLRMDVTLDHRFDARFRGAAAAPVFAGGSFLDRGRLQSSTLLLNAYVDLGTWNGLTPYFGAGVGVARSTLSRYARITTDPAGAVTAWEPIAGDSDSSFAWALMAGLGYEVLPGLALDVGYRFVGLGTVKTRHHGLGSGAELGQVGAHEVRLGLRYMFD</sequence>
<comment type="caution">
    <text evidence="4">The sequence shown here is derived from an EMBL/GenBank/DDBJ whole genome shotgun (WGS) entry which is preliminary data.</text>
</comment>
<evidence type="ECO:0000313" key="5">
    <source>
        <dbReference type="Proteomes" id="UP000254925"/>
    </source>
</evidence>
<dbReference type="Gene3D" id="2.40.160.20">
    <property type="match status" value="1"/>
</dbReference>
<dbReference type="InterPro" id="IPR027385">
    <property type="entry name" value="Beta-barrel_OMP"/>
</dbReference>
<dbReference type="AlphaFoldDB" id="A0A370HHC5"/>
<feature type="chain" id="PRO_5017068810" evidence="2">
    <location>
        <begin position="22"/>
        <end position="248"/>
    </location>
</feature>
<dbReference type="OrthoDB" id="5643626at2"/>
<evidence type="ECO:0000256" key="1">
    <source>
        <dbReference type="ARBA" id="ARBA00022729"/>
    </source>
</evidence>
<gene>
    <name evidence="4" type="ORF">DES45_107232</name>
</gene>
<name>A0A370HHC5_9HYPH</name>
<dbReference type="RefSeq" id="WP_114771527.1">
    <property type="nucleotide sequence ID" value="NZ_QQBB01000007.1"/>
</dbReference>
<dbReference type="Proteomes" id="UP000254925">
    <property type="component" value="Unassembled WGS sequence"/>
</dbReference>
<protein>
    <submittedName>
        <fullName evidence="4">Opacity protein-like surface antigen</fullName>
    </submittedName>
</protein>
<dbReference type="EMBL" id="QQBB01000007">
    <property type="protein sequence ID" value="RDI57314.1"/>
    <property type="molecule type" value="Genomic_DNA"/>
</dbReference>
<keyword evidence="5" id="KW-1185">Reference proteome</keyword>
<feature type="signal peptide" evidence="2">
    <location>
        <begin position="1"/>
        <end position="21"/>
    </location>
</feature>
<evidence type="ECO:0000259" key="3">
    <source>
        <dbReference type="Pfam" id="PF13505"/>
    </source>
</evidence>
<proteinExistence type="predicted"/>
<feature type="domain" description="Outer membrane protein beta-barrel" evidence="3">
    <location>
        <begin position="12"/>
        <end position="247"/>
    </location>
</feature>
<dbReference type="Pfam" id="PF13505">
    <property type="entry name" value="OMP_b-brl"/>
    <property type="match status" value="1"/>
</dbReference>
<evidence type="ECO:0000256" key="2">
    <source>
        <dbReference type="SAM" id="SignalP"/>
    </source>
</evidence>
<organism evidence="4 5">
    <name type="scientific">Microvirga subterranea</name>
    <dbReference type="NCBI Taxonomy" id="186651"/>
    <lineage>
        <taxon>Bacteria</taxon>
        <taxon>Pseudomonadati</taxon>
        <taxon>Pseudomonadota</taxon>
        <taxon>Alphaproteobacteria</taxon>
        <taxon>Hyphomicrobiales</taxon>
        <taxon>Methylobacteriaceae</taxon>
        <taxon>Microvirga</taxon>
    </lineage>
</organism>
<evidence type="ECO:0000313" key="4">
    <source>
        <dbReference type="EMBL" id="RDI57314.1"/>
    </source>
</evidence>
<keyword evidence="1 2" id="KW-0732">Signal</keyword>
<reference evidence="4 5" key="1">
    <citation type="submission" date="2018-07" db="EMBL/GenBank/DDBJ databases">
        <title>Genomic Encyclopedia of Type Strains, Phase IV (KMG-IV): sequencing the most valuable type-strain genomes for metagenomic binning, comparative biology and taxonomic classification.</title>
        <authorList>
            <person name="Goeker M."/>
        </authorList>
    </citation>
    <scope>NUCLEOTIDE SEQUENCE [LARGE SCALE GENOMIC DNA]</scope>
    <source>
        <strain evidence="4 5">DSM 14364</strain>
    </source>
</reference>
<dbReference type="InterPro" id="IPR011250">
    <property type="entry name" value="OMP/PagP_B-barrel"/>
</dbReference>
<dbReference type="SUPFAM" id="SSF56925">
    <property type="entry name" value="OMPA-like"/>
    <property type="match status" value="1"/>
</dbReference>